<comment type="caution">
    <text evidence="3">The sequence shown here is derived from an EMBL/GenBank/DDBJ whole genome shotgun (WGS) entry which is preliminary data.</text>
</comment>
<proteinExistence type="predicted"/>
<feature type="compositionally biased region" description="Basic and acidic residues" evidence="1">
    <location>
        <begin position="70"/>
        <end position="81"/>
    </location>
</feature>
<gene>
    <name evidence="3" type="ORF">CTEN210_01088</name>
</gene>
<dbReference type="EMBL" id="BLLK01000020">
    <property type="protein sequence ID" value="GFH44614.1"/>
    <property type="molecule type" value="Genomic_DNA"/>
</dbReference>
<sequence>MNMKKRDCLHSLLVILCLLSTYASVGVDAVEKELEISDAMNNTRQLASSSVWTNFLNLLHCPLHHHHCHHDHDKKESKENSNHSNQNDNPYDPYTNVVTDDETYSNIKCTSNSTTACTESITKAPTIDNGSNDSPDWWWTEARHHDAELVKRAGVELVFAVLSVGGLAFGVTFFRKRYQDVDADGHLLQGAVMGRKKLYEGLFEMKSIKEERHLEFEEEPITDYEQACV</sequence>
<evidence type="ECO:0000313" key="3">
    <source>
        <dbReference type="EMBL" id="GFH44614.1"/>
    </source>
</evidence>
<evidence type="ECO:0000256" key="2">
    <source>
        <dbReference type="SAM" id="SignalP"/>
    </source>
</evidence>
<keyword evidence="4" id="KW-1185">Reference proteome</keyword>
<feature type="chain" id="PRO_5042076964" evidence="2">
    <location>
        <begin position="24"/>
        <end position="229"/>
    </location>
</feature>
<reference evidence="3 4" key="1">
    <citation type="journal article" date="2021" name="Sci. Rep.">
        <title>The genome of the diatom Chaetoceros tenuissimus carries an ancient integrated fragment of an extant virus.</title>
        <authorList>
            <person name="Hongo Y."/>
            <person name="Kimura K."/>
            <person name="Takaki Y."/>
            <person name="Yoshida Y."/>
            <person name="Baba S."/>
            <person name="Kobayashi G."/>
            <person name="Nagasaki K."/>
            <person name="Hano T."/>
            <person name="Tomaru Y."/>
        </authorList>
    </citation>
    <scope>NUCLEOTIDE SEQUENCE [LARGE SCALE GENOMIC DNA]</scope>
    <source>
        <strain evidence="3 4">NIES-3715</strain>
    </source>
</reference>
<feature type="signal peptide" evidence="2">
    <location>
        <begin position="1"/>
        <end position="23"/>
    </location>
</feature>
<accession>A0AAD3GZR6</accession>
<protein>
    <submittedName>
        <fullName evidence="3">Uncharacterized protein</fullName>
    </submittedName>
</protein>
<evidence type="ECO:0000313" key="4">
    <source>
        <dbReference type="Proteomes" id="UP001054902"/>
    </source>
</evidence>
<organism evidence="3 4">
    <name type="scientific">Chaetoceros tenuissimus</name>
    <dbReference type="NCBI Taxonomy" id="426638"/>
    <lineage>
        <taxon>Eukaryota</taxon>
        <taxon>Sar</taxon>
        <taxon>Stramenopiles</taxon>
        <taxon>Ochrophyta</taxon>
        <taxon>Bacillariophyta</taxon>
        <taxon>Coscinodiscophyceae</taxon>
        <taxon>Chaetocerotophycidae</taxon>
        <taxon>Chaetocerotales</taxon>
        <taxon>Chaetocerotaceae</taxon>
        <taxon>Chaetoceros</taxon>
    </lineage>
</organism>
<keyword evidence="2" id="KW-0732">Signal</keyword>
<dbReference type="AlphaFoldDB" id="A0AAD3GZR6"/>
<dbReference type="Proteomes" id="UP001054902">
    <property type="component" value="Unassembled WGS sequence"/>
</dbReference>
<evidence type="ECO:0000256" key="1">
    <source>
        <dbReference type="SAM" id="MobiDB-lite"/>
    </source>
</evidence>
<feature type="region of interest" description="Disordered" evidence="1">
    <location>
        <begin position="70"/>
        <end position="95"/>
    </location>
</feature>
<name>A0AAD3GZR6_9STRA</name>